<dbReference type="InterPro" id="IPR027405">
    <property type="entry name" value="YidB-like"/>
</dbReference>
<dbReference type="EMBL" id="BAABJZ010000023">
    <property type="protein sequence ID" value="GAA4883052.1"/>
    <property type="molecule type" value="Genomic_DNA"/>
</dbReference>
<evidence type="ECO:0000313" key="2">
    <source>
        <dbReference type="Proteomes" id="UP001499988"/>
    </source>
</evidence>
<sequence length="146" mass="14795">MDLNEIIKLGAQLFSQTNDKTAGLGQNQVVAALSQLLGGDPDGNGIDLAGLVAGLNGAGLAEIAMSWLGDGDNQPIDSEQLSQLFSSDQLSGFAQQLGIEQEEAQQGLSTVLPTILDKASQGGSLLGSDAGPSGILGAISKLFGRS</sequence>
<organism evidence="1 2">
    <name type="scientific">Ferrimonas pelagia</name>
    <dbReference type="NCBI Taxonomy" id="1177826"/>
    <lineage>
        <taxon>Bacteria</taxon>
        <taxon>Pseudomonadati</taxon>
        <taxon>Pseudomonadota</taxon>
        <taxon>Gammaproteobacteria</taxon>
        <taxon>Alteromonadales</taxon>
        <taxon>Ferrimonadaceae</taxon>
        <taxon>Ferrimonas</taxon>
    </lineage>
</organism>
<dbReference type="RefSeq" id="WP_345334894.1">
    <property type="nucleotide sequence ID" value="NZ_BAABJZ010000023.1"/>
</dbReference>
<name>A0ABP9ETA6_9GAMM</name>
<evidence type="ECO:0000313" key="1">
    <source>
        <dbReference type="EMBL" id="GAA4883052.1"/>
    </source>
</evidence>
<comment type="caution">
    <text evidence="1">The sequence shown here is derived from an EMBL/GenBank/DDBJ whole genome shotgun (WGS) entry which is preliminary data.</text>
</comment>
<keyword evidence="2" id="KW-1185">Reference proteome</keyword>
<gene>
    <name evidence="1" type="ORF">GCM10023333_16660</name>
</gene>
<accession>A0ABP9ETA6</accession>
<evidence type="ECO:0008006" key="3">
    <source>
        <dbReference type="Google" id="ProtNLM"/>
    </source>
</evidence>
<reference evidence="2" key="1">
    <citation type="journal article" date="2019" name="Int. J. Syst. Evol. Microbiol.">
        <title>The Global Catalogue of Microorganisms (GCM) 10K type strain sequencing project: providing services to taxonomists for standard genome sequencing and annotation.</title>
        <authorList>
            <consortium name="The Broad Institute Genomics Platform"/>
            <consortium name="The Broad Institute Genome Sequencing Center for Infectious Disease"/>
            <person name="Wu L."/>
            <person name="Ma J."/>
        </authorList>
    </citation>
    <scope>NUCLEOTIDE SEQUENCE [LARGE SCALE GENOMIC DNA]</scope>
    <source>
        <strain evidence="2">JCM 18401</strain>
    </source>
</reference>
<dbReference type="SUPFAM" id="SSF140804">
    <property type="entry name" value="YidB-like"/>
    <property type="match status" value="1"/>
</dbReference>
<dbReference type="Pfam" id="PF20159">
    <property type="entry name" value="YidB"/>
    <property type="match status" value="1"/>
</dbReference>
<proteinExistence type="predicted"/>
<dbReference type="Gene3D" id="1.10.10.690">
    <property type="entry name" value="YidB-like"/>
    <property type="match status" value="1"/>
</dbReference>
<protein>
    <recommendedName>
        <fullName evidence="3">DUF937 domain-containing protein</fullName>
    </recommendedName>
</protein>
<dbReference type="InterPro" id="IPR045372">
    <property type="entry name" value="YidB"/>
</dbReference>
<dbReference type="Proteomes" id="UP001499988">
    <property type="component" value="Unassembled WGS sequence"/>
</dbReference>